<evidence type="ECO:0000256" key="2">
    <source>
        <dbReference type="ARBA" id="ARBA00023015"/>
    </source>
</evidence>
<dbReference type="Pfam" id="PF00455">
    <property type="entry name" value="DeoRC"/>
    <property type="match status" value="1"/>
</dbReference>
<dbReference type="SMART" id="SM00420">
    <property type="entry name" value="HTH_DEOR"/>
    <property type="match status" value="1"/>
</dbReference>
<evidence type="ECO:0000256" key="3">
    <source>
        <dbReference type="ARBA" id="ARBA00023163"/>
    </source>
</evidence>
<keyword evidence="5" id="KW-0238">DNA-binding</keyword>
<reference evidence="5 6" key="1">
    <citation type="submission" date="2023-01" db="EMBL/GenBank/DDBJ databases">
        <title>Novel species of the genus Vogesella isolated from rivers.</title>
        <authorList>
            <person name="Lu H."/>
        </authorList>
    </citation>
    <scope>NUCLEOTIDE SEQUENCE [LARGE SCALE GENOMIC DNA]</scope>
    <source>
        <strain evidence="5 6">LYT5W</strain>
    </source>
</reference>
<feature type="domain" description="HTH deoR-type" evidence="4">
    <location>
        <begin position="16"/>
        <end position="71"/>
    </location>
</feature>
<proteinExistence type="predicted"/>
<evidence type="ECO:0000313" key="6">
    <source>
        <dbReference type="Proteomes" id="UP001222030"/>
    </source>
</evidence>
<keyword evidence="2" id="KW-0805">Transcription regulation</keyword>
<dbReference type="SMART" id="SM01134">
    <property type="entry name" value="DeoRC"/>
    <property type="match status" value="1"/>
</dbReference>
<gene>
    <name evidence="5" type="ORF">PQU96_11320</name>
</gene>
<comment type="caution">
    <text evidence="5">The sequence shown here is derived from an EMBL/GenBank/DDBJ whole genome shotgun (WGS) entry which is preliminary data.</text>
</comment>
<evidence type="ECO:0000313" key="5">
    <source>
        <dbReference type="EMBL" id="MDC7714704.1"/>
    </source>
</evidence>
<protein>
    <submittedName>
        <fullName evidence="5">DeoR/GlpR family DNA-binding transcription regulator</fullName>
    </submittedName>
</protein>
<dbReference type="InterPro" id="IPR001034">
    <property type="entry name" value="DeoR_HTH"/>
</dbReference>
<dbReference type="SUPFAM" id="SSF46785">
    <property type="entry name" value="Winged helix' DNA-binding domain"/>
    <property type="match status" value="1"/>
</dbReference>
<dbReference type="GO" id="GO:0003677">
    <property type="term" value="F:DNA binding"/>
    <property type="evidence" value="ECO:0007669"/>
    <property type="project" value="UniProtKB-KW"/>
</dbReference>
<dbReference type="Proteomes" id="UP001222030">
    <property type="component" value="Unassembled WGS sequence"/>
</dbReference>
<dbReference type="InterPro" id="IPR036390">
    <property type="entry name" value="WH_DNA-bd_sf"/>
</dbReference>
<dbReference type="InterPro" id="IPR050313">
    <property type="entry name" value="Carb_Metab_HTH_regulators"/>
</dbReference>
<evidence type="ECO:0000256" key="1">
    <source>
        <dbReference type="ARBA" id="ARBA00022491"/>
    </source>
</evidence>
<dbReference type="InterPro" id="IPR014036">
    <property type="entry name" value="DeoR-like_C"/>
</dbReference>
<keyword evidence="3" id="KW-0804">Transcription</keyword>
<name>A0ABT5IQ56_9NEIS</name>
<dbReference type="InterPro" id="IPR037171">
    <property type="entry name" value="NagB/RpiA_transferase-like"/>
</dbReference>
<dbReference type="RefSeq" id="WP_272772445.1">
    <property type="nucleotide sequence ID" value="NZ_JAQQLE010000010.1"/>
</dbReference>
<keyword evidence="6" id="KW-1185">Reference proteome</keyword>
<sequence>MSTEARKERPPAIALPSDRHQYIRQRLQQEGRVLAAELAQTLGVSEDSIRRDLRELAATGICQRVYGGAIAMTPNTGSFIERSHENVARKARLAATAVRLLQPGQFVFLDAGTTNLEIARALPDMPLTVATNSIPIAAALFGRSQFEVLVIGGRMDHRVGGTLGSIPTLAVQDMRPDLCFLGTCSVDIELGVGTTLAEEAAFKRVLVGQCNQIVLAVTNEKLGTASPFAVAGMRDIGRLVIEADAEPHKLASLQHSGVPLLIADQ</sequence>
<evidence type="ECO:0000259" key="4">
    <source>
        <dbReference type="PROSITE" id="PS51000"/>
    </source>
</evidence>
<dbReference type="Gene3D" id="1.10.10.10">
    <property type="entry name" value="Winged helix-like DNA-binding domain superfamily/Winged helix DNA-binding domain"/>
    <property type="match status" value="1"/>
</dbReference>
<accession>A0ABT5IQ56</accession>
<dbReference type="InterPro" id="IPR036388">
    <property type="entry name" value="WH-like_DNA-bd_sf"/>
</dbReference>
<dbReference type="PRINTS" id="PR00037">
    <property type="entry name" value="HTHLACR"/>
</dbReference>
<keyword evidence="1" id="KW-0678">Repressor</keyword>
<dbReference type="PROSITE" id="PS51000">
    <property type="entry name" value="HTH_DEOR_2"/>
    <property type="match status" value="1"/>
</dbReference>
<dbReference type="EMBL" id="JAQQLE010000010">
    <property type="protein sequence ID" value="MDC7714704.1"/>
    <property type="molecule type" value="Genomic_DNA"/>
</dbReference>
<dbReference type="PANTHER" id="PTHR30363:SF4">
    <property type="entry name" value="GLYCEROL-3-PHOSPHATE REGULON REPRESSOR"/>
    <property type="match status" value="1"/>
</dbReference>
<dbReference type="SUPFAM" id="SSF100950">
    <property type="entry name" value="NagB/RpiA/CoA transferase-like"/>
    <property type="match status" value="1"/>
</dbReference>
<dbReference type="Pfam" id="PF08220">
    <property type="entry name" value="HTH_DeoR"/>
    <property type="match status" value="1"/>
</dbReference>
<dbReference type="PANTHER" id="PTHR30363">
    <property type="entry name" value="HTH-TYPE TRANSCRIPTIONAL REGULATOR SRLR-RELATED"/>
    <property type="match status" value="1"/>
</dbReference>
<organism evidence="5 6">
    <name type="scientific">Vogesella margarita</name>
    <dbReference type="NCBI Taxonomy" id="2984199"/>
    <lineage>
        <taxon>Bacteria</taxon>
        <taxon>Pseudomonadati</taxon>
        <taxon>Pseudomonadota</taxon>
        <taxon>Betaproteobacteria</taxon>
        <taxon>Neisseriales</taxon>
        <taxon>Chromobacteriaceae</taxon>
        <taxon>Vogesella</taxon>
    </lineage>
</organism>